<evidence type="ECO:0000256" key="4">
    <source>
        <dbReference type="ARBA" id="ARBA00022741"/>
    </source>
</evidence>
<feature type="binding site" evidence="10">
    <location>
        <position position="649"/>
    </location>
    <ligand>
        <name>ATP</name>
        <dbReference type="ChEBI" id="CHEBI:30616"/>
    </ligand>
</feature>
<organism evidence="13 14">
    <name type="scientific">Sphingomonas oligophenolica</name>
    <dbReference type="NCBI Taxonomy" id="301154"/>
    <lineage>
        <taxon>Bacteria</taxon>
        <taxon>Pseudomonadati</taxon>
        <taxon>Pseudomonadota</taxon>
        <taxon>Alphaproteobacteria</taxon>
        <taxon>Sphingomonadales</taxon>
        <taxon>Sphingomonadaceae</taxon>
        <taxon>Sphingomonas</taxon>
    </lineage>
</organism>
<keyword evidence="3 10" id="KW-0436">Ligase</keyword>
<dbReference type="EMBL" id="JBDIME010000005">
    <property type="protein sequence ID" value="MEN2789775.1"/>
    <property type="molecule type" value="Genomic_DNA"/>
</dbReference>
<name>A0ABU9Y1U6_9SPHN</name>
<dbReference type="InterPro" id="IPR001412">
    <property type="entry name" value="aa-tRNA-synth_I_CS"/>
</dbReference>
<keyword evidence="2 10" id="KW-0963">Cytoplasm</keyword>
<evidence type="ECO:0000256" key="1">
    <source>
        <dbReference type="ARBA" id="ARBA00006887"/>
    </source>
</evidence>
<evidence type="ECO:0000256" key="5">
    <source>
        <dbReference type="ARBA" id="ARBA00022840"/>
    </source>
</evidence>
<dbReference type="InterPro" id="IPR023585">
    <property type="entry name" value="Ile-tRNA-ligase_type1"/>
</dbReference>
<keyword evidence="6 10" id="KW-0648">Protein biosynthesis</keyword>
<keyword evidence="7 10" id="KW-0030">Aminoacyl-tRNA synthetase</keyword>
<feature type="domain" description="Methionyl/Valyl/Leucyl/Isoleucyl-tRNA synthetase anticodon-binding" evidence="12">
    <location>
        <begin position="730"/>
        <end position="882"/>
    </location>
</feature>
<dbReference type="Proteomes" id="UP001419910">
    <property type="component" value="Unassembled WGS sequence"/>
</dbReference>
<dbReference type="SUPFAM" id="SSF52374">
    <property type="entry name" value="Nucleotidylyl transferase"/>
    <property type="match status" value="1"/>
</dbReference>
<proteinExistence type="inferred from homology"/>
<dbReference type="SUPFAM" id="SSF50677">
    <property type="entry name" value="ValRS/IleRS/LeuRS editing domain"/>
    <property type="match status" value="1"/>
</dbReference>
<feature type="short sequence motif" description="'KMSKS' region" evidence="10">
    <location>
        <begin position="646"/>
        <end position="650"/>
    </location>
</feature>
<dbReference type="InterPro" id="IPR009080">
    <property type="entry name" value="tRNAsynth_Ia_anticodon-bd"/>
</dbReference>
<evidence type="ECO:0000256" key="10">
    <source>
        <dbReference type="HAMAP-Rule" id="MF_02002"/>
    </source>
</evidence>
<dbReference type="Gene3D" id="1.10.10.830">
    <property type="entry name" value="Ile-tRNA synthetase CP2 domain-like"/>
    <property type="match status" value="1"/>
</dbReference>
<dbReference type="InterPro" id="IPR033708">
    <property type="entry name" value="Anticodon_Ile_BEm"/>
</dbReference>
<evidence type="ECO:0000256" key="2">
    <source>
        <dbReference type="ARBA" id="ARBA00022490"/>
    </source>
</evidence>
<evidence type="ECO:0000259" key="11">
    <source>
        <dbReference type="Pfam" id="PF00133"/>
    </source>
</evidence>
<dbReference type="InterPro" id="IPR009008">
    <property type="entry name" value="Val/Leu/Ile-tRNA-synth_edit"/>
</dbReference>
<dbReference type="GO" id="GO:0004822">
    <property type="term" value="F:isoleucine-tRNA ligase activity"/>
    <property type="evidence" value="ECO:0007669"/>
    <property type="project" value="UniProtKB-EC"/>
</dbReference>
<evidence type="ECO:0000256" key="6">
    <source>
        <dbReference type="ARBA" id="ARBA00022917"/>
    </source>
</evidence>
<feature type="binding site" evidence="10">
    <location>
        <position position="935"/>
    </location>
    <ligand>
        <name>Zn(2+)</name>
        <dbReference type="ChEBI" id="CHEBI:29105"/>
    </ligand>
</feature>
<comment type="function">
    <text evidence="8 10">Catalyzes the attachment of isoleucine to tRNA(Ile). As IleRS can inadvertently accommodate and process structurally similar amino acids such as valine, to avoid such errors it has two additional distinct tRNA(Ile)-dependent editing activities. One activity is designated as 'pretransfer' editing and involves the hydrolysis of activated Val-AMP. The other activity is designated 'posttransfer' editing and involves deacylation of mischarged Val-tRNA(Ile).</text>
</comment>
<dbReference type="NCBIfam" id="TIGR00392">
    <property type="entry name" value="ileS"/>
    <property type="match status" value="1"/>
</dbReference>
<dbReference type="InterPro" id="IPR014729">
    <property type="entry name" value="Rossmann-like_a/b/a_fold"/>
</dbReference>
<dbReference type="InterPro" id="IPR002300">
    <property type="entry name" value="aa-tRNA-synth_Ia"/>
</dbReference>
<keyword evidence="4 10" id="KW-0547">Nucleotide-binding</keyword>
<dbReference type="Gene3D" id="1.10.730.20">
    <property type="match status" value="1"/>
</dbReference>
<comment type="cofactor">
    <cofactor evidence="10">
        <name>Zn(2+)</name>
        <dbReference type="ChEBI" id="CHEBI:29105"/>
    </cofactor>
    <text evidence="10">Binds 1 zinc ion per subunit.</text>
</comment>
<dbReference type="PROSITE" id="PS00178">
    <property type="entry name" value="AA_TRNA_LIGASE_I"/>
    <property type="match status" value="1"/>
</dbReference>
<sequence length="943" mass="105642">MTDAPDTARDYRDTVFLPKTDFPMKAGLAAKEPAILAHWEKLGLYDRLREQRAGRERFILHDGPPYANGDIHMGHAMNKVLKDIIVRSQSLLGKDAPYVPGWDCHGLPIEWQVEKQYKEKKLDKDQVPVDQFRAECRAYAEKWVAVQREQFKRLGVMGDWDDPYLTMKFDAEAAIVGELLKFAESGQLYRGAKPVMWSPVEKTALAEAEVEYEDVVSTQIDVAFEITEAPNAPELVGAYAVIWTTTPWTIPVNQALSYGPEITYVLGEREGKTYLIADELIEQFYKRVGPLRLTGFGLPGSRLAGAVARHPMHHLGGFFAKPRPFLPGDFVTTDAGTGLVHMAPDHGEDDFLLCKAYGIDPVFAVDGAGMYRPDWLWLGGQGSVINKKFVASDGPICTDLRDVGALLAASDDFAHSYPHSWRSKAKVIFRATPQWFIPMDQTKPNHAVAEPIELGVDVGFAPVLGHGIGNAPTLREVALDAIERTRWIPARSQNRIRAMVEQRPDWVISRQRAWGVPIALYVDRATGEYLNDPAVNARIVDAFKAGGADAWFAADHQALLGEKYRAEDYEVITDILDVWFDSGSTHAFVIEARYGEGTRANLYLEGSDQHRGWFQSSLLESAGTRGRAPYDAVLTHGFALDGQGRKMSKSLGNVVDPLKIIQESGADILRMWVAQTDYFEDVRIGKEVLNTTSDAYRKLRNTFRYLLGALDGFDESEKVDTRHMPELELYVLHLLGRLDVELKAATENYEFNRYLRLLTDFAAEDLSSFFFDIRKDSLYCDAPTDPKRRAYRTVLDVLFHALVRYAAPILCFTAEEVWQARFPSEDGSVHFLEWPVLPPLPGDDAVATSWADIRSLREQVTEAIEPLRREKIVRSSLEAEVTVPKSALPPAALAEIFIVAKVTTGDAVSVTRTDFHKCGRCWRLLPEVVQDGGLCDRCTEVVS</sequence>
<feature type="binding site" evidence="10">
    <location>
        <position position="918"/>
    </location>
    <ligand>
        <name>Zn(2+)</name>
        <dbReference type="ChEBI" id="CHEBI:29105"/>
    </ligand>
</feature>
<feature type="short sequence motif" description="'HIGH' region" evidence="10">
    <location>
        <begin position="65"/>
        <end position="75"/>
    </location>
</feature>
<dbReference type="Gene3D" id="3.40.50.620">
    <property type="entry name" value="HUPs"/>
    <property type="match status" value="2"/>
</dbReference>
<evidence type="ECO:0000256" key="7">
    <source>
        <dbReference type="ARBA" id="ARBA00023146"/>
    </source>
</evidence>
<evidence type="ECO:0000256" key="9">
    <source>
        <dbReference type="ARBA" id="ARBA00048359"/>
    </source>
</evidence>
<protein>
    <recommendedName>
        <fullName evidence="10">Isoleucine--tRNA ligase</fullName>
        <ecNumber evidence="10">6.1.1.5</ecNumber>
    </recommendedName>
    <alternativeName>
        <fullName evidence="10">Isoleucyl-tRNA synthetase</fullName>
        <shortName evidence="10">IleRS</shortName>
    </alternativeName>
</protein>
<comment type="subunit">
    <text evidence="10">Monomer.</text>
</comment>
<dbReference type="InterPro" id="IPR013155">
    <property type="entry name" value="M/V/L/I-tRNA-synth_anticd-bd"/>
</dbReference>
<dbReference type="Gene3D" id="3.90.740.10">
    <property type="entry name" value="Valyl/Leucyl/Isoleucyl-tRNA synthetase, editing domain"/>
    <property type="match status" value="1"/>
</dbReference>
<feature type="binding site" evidence="10">
    <location>
        <position position="938"/>
    </location>
    <ligand>
        <name>Zn(2+)</name>
        <dbReference type="ChEBI" id="CHEBI:29105"/>
    </ligand>
</feature>
<dbReference type="Pfam" id="PF00133">
    <property type="entry name" value="tRNA-synt_1"/>
    <property type="match status" value="1"/>
</dbReference>
<gene>
    <name evidence="10 13" type="primary">ileS</name>
    <name evidence="13" type="ORF">ABC974_09070</name>
</gene>
<comment type="caution">
    <text evidence="13">The sequence shown here is derived from an EMBL/GenBank/DDBJ whole genome shotgun (WGS) entry which is preliminary data.</text>
</comment>
<dbReference type="HAMAP" id="MF_02002">
    <property type="entry name" value="Ile_tRNA_synth_type1"/>
    <property type="match status" value="1"/>
</dbReference>
<evidence type="ECO:0000313" key="14">
    <source>
        <dbReference type="Proteomes" id="UP001419910"/>
    </source>
</evidence>
<keyword evidence="5 10" id="KW-0067">ATP-binding</keyword>
<dbReference type="InterPro" id="IPR050081">
    <property type="entry name" value="Ile-tRNA_ligase"/>
</dbReference>
<dbReference type="PANTHER" id="PTHR42765">
    <property type="entry name" value="SOLEUCYL-TRNA SYNTHETASE"/>
    <property type="match status" value="1"/>
</dbReference>
<comment type="similarity">
    <text evidence="1 10">Belongs to the class-I aminoacyl-tRNA synthetase family. IleS type 1 subfamily.</text>
</comment>
<feature type="domain" description="Aminoacyl-tRNA synthetase class Ia" evidence="11">
    <location>
        <begin position="35"/>
        <end position="684"/>
    </location>
</feature>
<keyword evidence="14" id="KW-1185">Reference proteome</keyword>
<dbReference type="SUPFAM" id="SSF47323">
    <property type="entry name" value="Anticodon-binding domain of a subclass of class I aminoacyl-tRNA synthetases"/>
    <property type="match status" value="1"/>
</dbReference>
<reference evidence="13 14" key="1">
    <citation type="submission" date="2024-05" db="EMBL/GenBank/DDBJ databases">
        <authorList>
            <person name="Liu Q."/>
            <person name="Xin Y.-H."/>
        </authorList>
    </citation>
    <scope>NUCLEOTIDE SEQUENCE [LARGE SCALE GENOMIC DNA]</scope>
    <source>
        <strain evidence="13 14">CGMCC 1.10181</strain>
    </source>
</reference>
<feature type="binding site" evidence="10">
    <location>
        <position position="921"/>
    </location>
    <ligand>
        <name>Zn(2+)</name>
        <dbReference type="ChEBI" id="CHEBI:29105"/>
    </ligand>
</feature>
<evidence type="ECO:0000313" key="13">
    <source>
        <dbReference type="EMBL" id="MEN2789775.1"/>
    </source>
</evidence>
<evidence type="ECO:0000256" key="8">
    <source>
        <dbReference type="ARBA" id="ARBA00025217"/>
    </source>
</evidence>
<dbReference type="Pfam" id="PF08264">
    <property type="entry name" value="Anticodon_1"/>
    <property type="match status" value="1"/>
</dbReference>
<accession>A0ABU9Y1U6</accession>
<dbReference type="PRINTS" id="PR00984">
    <property type="entry name" value="TRNASYNTHILE"/>
</dbReference>
<feature type="binding site" evidence="10">
    <location>
        <position position="605"/>
    </location>
    <ligand>
        <name>L-isoleucyl-5'-AMP</name>
        <dbReference type="ChEBI" id="CHEBI:178002"/>
    </ligand>
</feature>
<dbReference type="CDD" id="cd07960">
    <property type="entry name" value="Anticodon_Ia_Ile_BEm"/>
    <property type="match status" value="1"/>
</dbReference>
<dbReference type="InterPro" id="IPR002301">
    <property type="entry name" value="Ile-tRNA-ligase"/>
</dbReference>
<keyword evidence="10" id="KW-0479">Metal-binding</keyword>
<comment type="subcellular location">
    <subcellularLocation>
        <location evidence="10">Cytoplasm</location>
    </subcellularLocation>
</comment>
<dbReference type="EC" id="6.1.1.5" evidence="10"/>
<dbReference type="RefSeq" id="WP_343889448.1">
    <property type="nucleotide sequence ID" value="NZ_BAAAEH010000022.1"/>
</dbReference>
<comment type="catalytic activity">
    <reaction evidence="9 10">
        <text>tRNA(Ile) + L-isoleucine + ATP = L-isoleucyl-tRNA(Ile) + AMP + diphosphate</text>
        <dbReference type="Rhea" id="RHEA:11060"/>
        <dbReference type="Rhea" id="RHEA-COMP:9666"/>
        <dbReference type="Rhea" id="RHEA-COMP:9695"/>
        <dbReference type="ChEBI" id="CHEBI:30616"/>
        <dbReference type="ChEBI" id="CHEBI:33019"/>
        <dbReference type="ChEBI" id="CHEBI:58045"/>
        <dbReference type="ChEBI" id="CHEBI:78442"/>
        <dbReference type="ChEBI" id="CHEBI:78528"/>
        <dbReference type="ChEBI" id="CHEBI:456215"/>
        <dbReference type="EC" id="6.1.1.5"/>
    </reaction>
</comment>
<comment type="domain">
    <text evidence="10">IleRS has two distinct active sites: one for aminoacylation and one for editing. The misactivated valine is translocated from the active site to the editing site, which sterically excludes the correctly activated isoleucine. The single editing site contains two valyl binding pockets, one specific for each substrate (Val-AMP or Val-tRNA(Ile)).</text>
</comment>
<keyword evidence="10" id="KW-0862">Zinc</keyword>
<evidence type="ECO:0000256" key="3">
    <source>
        <dbReference type="ARBA" id="ARBA00022598"/>
    </source>
</evidence>
<dbReference type="PANTHER" id="PTHR42765:SF1">
    <property type="entry name" value="ISOLEUCINE--TRNA LIGASE, MITOCHONDRIAL"/>
    <property type="match status" value="1"/>
</dbReference>
<evidence type="ECO:0000259" key="12">
    <source>
        <dbReference type="Pfam" id="PF08264"/>
    </source>
</evidence>